<dbReference type="PROSITE" id="PS51257">
    <property type="entry name" value="PROKAR_LIPOPROTEIN"/>
    <property type="match status" value="1"/>
</dbReference>
<name>A0A8H6S2Q7_9AGAR</name>
<dbReference type="PANTHER" id="PTHR43900">
    <property type="entry name" value="GLUTATHIONE S-TRANSFERASE RHO"/>
    <property type="match status" value="1"/>
</dbReference>
<keyword evidence="8" id="KW-1185">Reference proteome</keyword>
<evidence type="ECO:0000256" key="3">
    <source>
        <dbReference type="ARBA" id="ARBA00047960"/>
    </source>
</evidence>
<dbReference type="GeneID" id="59351582"/>
<dbReference type="Pfam" id="PF02798">
    <property type="entry name" value="GST_N"/>
    <property type="match status" value="1"/>
</dbReference>
<dbReference type="PROSITE" id="PS50404">
    <property type="entry name" value="GST_NTER"/>
    <property type="match status" value="1"/>
</dbReference>
<dbReference type="EC" id="2.5.1.18" evidence="1"/>
<evidence type="ECO:0000256" key="4">
    <source>
        <dbReference type="RuleBase" id="RU003494"/>
    </source>
</evidence>
<sequence length="230" mass="25723">MVIKLYFAPVLGPIGGACVAALVLNEKQVPFEAVPVNLHTYEHRSQPHLSRQPFGQVPVLDDNGFILYETRAICRYVAEKYPERGPRLLPGPDLQERSLFEQAASVEFANFFAVVSAIRMEVTIKPHIGMEVDQGSVALLLGQLEMLLDVYEGILSKRAYLLGNELTLVDLFHLIAISAMKLGAIRELMTPDNRPNVARWWAALTSRPAWVRLQEEGIKSKSSVTQPEMQ</sequence>
<keyword evidence="2" id="KW-0808">Transferase</keyword>
<protein>
    <recommendedName>
        <fullName evidence="1">glutathione transferase</fullName>
        <ecNumber evidence="1">2.5.1.18</ecNumber>
    </recommendedName>
</protein>
<evidence type="ECO:0000259" key="5">
    <source>
        <dbReference type="PROSITE" id="PS50404"/>
    </source>
</evidence>
<evidence type="ECO:0000313" key="8">
    <source>
        <dbReference type="Proteomes" id="UP000636479"/>
    </source>
</evidence>
<dbReference type="AlphaFoldDB" id="A0A8H6S2Q7"/>
<dbReference type="GO" id="GO:0006749">
    <property type="term" value="P:glutathione metabolic process"/>
    <property type="evidence" value="ECO:0007669"/>
    <property type="project" value="TreeGrafter"/>
</dbReference>
<proteinExistence type="inferred from homology"/>
<dbReference type="RefSeq" id="XP_037214272.1">
    <property type="nucleotide sequence ID" value="XM_037369066.1"/>
</dbReference>
<dbReference type="PANTHER" id="PTHR43900:SF3">
    <property type="entry name" value="GLUTATHIONE S-TRANSFERASE RHO"/>
    <property type="match status" value="1"/>
</dbReference>
<dbReference type="FunFam" id="3.40.30.10:FF:000016">
    <property type="entry name" value="Glutathione S-transferase F2"/>
    <property type="match status" value="1"/>
</dbReference>
<dbReference type="InterPro" id="IPR004045">
    <property type="entry name" value="Glutathione_S-Trfase_N"/>
</dbReference>
<dbReference type="GO" id="GO:0004364">
    <property type="term" value="F:glutathione transferase activity"/>
    <property type="evidence" value="ECO:0007669"/>
    <property type="project" value="UniProtKB-EC"/>
</dbReference>
<dbReference type="InterPro" id="IPR004046">
    <property type="entry name" value="GST_C"/>
</dbReference>
<feature type="domain" description="GST N-terminal" evidence="5">
    <location>
        <begin position="1"/>
        <end position="85"/>
    </location>
</feature>
<evidence type="ECO:0000259" key="6">
    <source>
        <dbReference type="PROSITE" id="PS50405"/>
    </source>
</evidence>
<dbReference type="Gene3D" id="1.20.1050.10">
    <property type="match status" value="1"/>
</dbReference>
<dbReference type="SUPFAM" id="SSF47616">
    <property type="entry name" value="GST C-terminal domain-like"/>
    <property type="match status" value="1"/>
</dbReference>
<evidence type="ECO:0000256" key="2">
    <source>
        <dbReference type="ARBA" id="ARBA00022679"/>
    </source>
</evidence>
<dbReference type="InterPro" id="IPR010987">
    <property type="entry name" value="Glutathione-S-Trfase_C-like"/>
</dbReference>
<comment type="catalytic activity">
    <reaction evidence="3">
        <text>RX + glutathione = an S-substituted glutathione + a halide anion + H(+)</text>
        <dbReference type="Rhea" id="RHEA:16437"/>
        <dbReference type="ChEBI" id="CHEBI:15378"/>
        <dbReference type="ChEBI" id="CHEBI:16042"/>
        <dbReference type="ChEBI" id="CHEBI:17792"/>
        <dbReference type="ChEBI" id="CHEBI:57925"/>
        <dbReference type="ChEBI" id="CHEBI:90779"/>
        <dbReference type="EC" id="2.5.1.18"/>
    </reaction>
</comment>
<dbReference type="PROSITE" id="PS50405">
    <property type="entry name" value="GST_CTER"/>
    <property type="match status" value="1"/>
</dbReference>
<dbReference type="Pfam" id="PF00043">
    <property type="entry name" value="GST_C"/>
    <property type="match status" value="1"/>
</dbReference>
<dbReference type="SFLD" id="SFLDS00019">
    <property type="entry name" value="Glutathione_Transferase_(cytos"/>
    <property type="match status" value="1"/>
</dbReference>
<dbReference type="OrthoDB" id="249703at2759"/>
<evidence type="ECO:0000313" key="7">
    <source>
        <dbReference type="EMBL" id="KAF7291150.1"/>
    </source>
</evidence>
<dbReference type="InterPro" id="IPR036282">
    <property type="entry name" value="Glutathione-S-Trfase_C_sf"/>
</dbReference>
<comment type="caution">
    <text evidence="7">The sequence shown here is derived from an EMBL/GenBank/DDBJ whole genome shotgun (WGS) entry which is preliminary data.</text>
</comment>
<dbReference type="EMBL" id="JACAZF010000013">
    <property type="protein sequence ID" value="KAF7291150.1"/>
    <property type="molecule type" value="Genomic_DNA"/>
</dbReference>
<comment type="similarity">
    <text evidence="4">Belongs to the GST superfamily.</text>
</comment>
<reference evidence="7" key="1">
    <citation type="submission" date="2020-05" db="EMBL/GenBank/DDBJ databases">
        <title>Mycena genomes resolve the evolution of fungal bioluminescence.</title>
        <authorList>
            <person name="Tsai I.J."/>
        </authorList>
    </citation>
    <scope>NUCLEOTIDE SEQUENCE</scope>
    <source>
        <strain evidence="7">171206Taipei</strain>
    </source>
</reference>
<dbReference type="GO" id="GO:0005737">
    <property type="term" value="C:cytoplasm"/>
    <property type="evidence" value="ECO:0007669"/>
    <property type="project" value="TreeGrafter"/>
</dbReference>
<dbReference type="InterPro" id="IPR036249">
    <property type="entry name" value="Thioredoxin-like_sf"/>
</dbReference>
<dbReference type="InterPro" id="IPR040079">
    <property type="entry name" value="Glutathione_S-Trfase"/>
</dbReference>
<dbReference type="SFLD" id="SFLDG00358">
    <property type="entry name" value="Main_(cytGST)"/>
    <property type="match status" value="1"/>
</dbReference>
<organism evidence="7 8">
    <name type="scientific">Mycena indigotica</name>
    <dbReference type="NCBI Taxonomy" id="2126181"/>
    <lineage>
        <taxon>Eukaryota</taxon>
        <taxon>Fungi</taxon>
        <taxon>Dikarya</taxon>
        <taxon>Basidiomycota</taxon>
        <taxon>Agaricomycotina</taxon>
        <taxon>Agaricomycetes</taxon>
        <taxon>Agaricomycetidae</taxon>
        <taxon>Agaricales</taxon>
        <taxon>Marasmiineae</taxon>
        <taxon>Mycenaceae</taxon>
        <taxon>Mycena</taxon>
    </lineage>
</organism>
<evidence type="ECO:0000256" key="1">
    <source>
        <dbReference type="ARBA" id="ARBA00012452"/>
    </source>
</evidence>
<dbReference type="Gene3D" id="3.40.30.10">
    <property type="entry name" value="Glutaredoxin"/>
    <property type="match status" value="1"/>
</dbReference>
<dbReference type="Proteomes" id="UP000636479">
    <property type="component" value="Unassembled WGS sequence"/>
</dbReference>
<gene>
    <name evidence="7" type="ORF">MIND_01258200</name>
</gene>
<dbReference type="SUPFAM" id="SSF52833">
    <property type="entry name" value="Thioredoxin-like"/>
    <property type="match status" value="1"/>
</dbReference>
<dbReference type="GO" id="GO:0043295">
    <property type="term" value="F:glutathione binding"/>
    <property type="evidence" value="ECO:0007669"/>
    <property type="project" value="TreeGrafter"/>
</dbReference>
<feature type="domain" description="GST C-terminal" evidence="6">
    <location>
        <begin position="93"/>
        <end position="230"/>
    </location>
</feature>
<accession>A0A8H6S2Q7</accession>